<accession>A0A059C234</accession>
<evidence type="ECO:0000313" key="2">
    <source>
        <dbReference type="EMBL" id="KCW72508.1"/>
    </source>
</evidence>
<gene>
    <name evidence="2" type="ORF">EUGRSUZ_E00974</name>
</gene>
<protein>
    <submittedName>
        <fullName evidence="2">Uncharacterized protein</fullName>
    </submittedName>
</protein>
<dbReference type="AlphaFoldDB" id="A0A059C234"/>
<dbReference type="InParanoid" id="A0A059C234"/>
<dbReference type="eggNOG" id="KOG4585">
    <property type="taxonomic scope" value="Eukaryota"/>
</dbReference>
<sequence>MGRRMVLNLINQPIQGDKTSGKVHPARDSVSNSGISSMKKHRSHQESSLDQASMRCLSNIICPLKTIRSSYHCRKFI</sequence>
<name>A0A059C234_EUCGR</name>
<dbReference type="EMBL" id="KK198757">
    <property type="protein sequence ID" value="KCW72508.1"/>
    <property type="molecule type" value="Genomic_DNA"/>
</dbReference>
<reference evidence="2" key="1">
    <citation type="submission" date="2013-07" db="EMBL/GenBank/DDBJ databases">
        <title>The genome of Eucalyptus grandis.</title>
        <authorList>
            <person name="Schmutz J."/>
            <person name="Hayes R."/>
            <person name="Myburg A."/>
            <person name="Tuskan G."/>
            <person name="Grattapaglia D."/>
            <person name="Rokhsar D.S."/>
        </authorList>
    </citation>
    <scope>NUCLEOTIDE SEQUENCE</scope>
    <source>
        <tissue evidence="2">Leaf extractions</tissue>
    </source>
</reference>
<feature type="region of interest" description="Disordered" evidence="1">
    <location>
        <begin position="13"/>
        <end position="49"/>
    </location>
</feature>
<evidence type="ECO:0000256" key="1">
    <source>
        <dbReference type="SAM" id="MobiDB-lite"/>
    </source>
</evidence>
<proteinExistence type="predicted"/>
<organism evidence="2">
    <name type="scientific">Eucalyptus grandis</name>
    <name type="common">Flooded gum</name>
    <dbReference type="NCBI Taxonomy" id="71139"/>
    <lineage>
        <taxon>Eukaryota</taxon>
        <taxon>Viridiplantae</taxon>
        <taxon>Streptophyta</taxon>
        <taxon>Embryophyta</taxon>
        <taxon>Tracheophyta</taxon>
        <taxon>Spermatophyta</taxon>
        <taxon>Magnoliopsida</taxon>
        <taxon>eudicotyledons</taxon>
        <taxon>Gunneridae</taxon>
        <taxon>Pentapetalae</taxon>
        <taxon>rosids</taxon>
        <taxon>malvids</taxon>
        <taxon>Myrtales</taxon>
        <taxon>Myrtaceae</taxon>
        <taxon>Myrtoideae</taxon>
        <taxon>Eucalypteae</taxon>
        <taxon>Eucalyptus</taxon>
    </lineage>
</organism>
<dbReference type="Gramene" id="KCW72508">
    <property type="protein sequence ID" value="KCW72508"/>
    <property type="gene ID" value="EUGRSUZ_E00974"/>
</dbReference>